<keyword evidence="6 9" id="KW-0030">Aminoacyl-tRNA synthetase</keyword>
<dbReference type="Pfam" id="PF02092">
    <property type="entry name" value="tRNA_synt_2f"/>
    <property type="match status" value="1"/>
</dbReference>
<evidence type="ECO:0000313" key="11">
    <source>
        <dbReference type="Proteomes" id="UP000229681"/>
    </source>
</evidence>
<evidence type="ECO:0000256" key="9">
    <source>
        <dbReference type="HAMAP-Rule" id="MF_00255"/>
    </source>
</evidence>
<sequence>MARAIIWRGSIKTTPSREIPMTSQQKYFQNVIMALHKFWAEQGCLLWQPHNVQVGAGTGNPATFLRVLGSEPWRVAYVEPSVRPDDGRYGENPNRMQSYYQYQVILKPDPGNPQELYLQSLEALGIDLRRHDVRFVEDNWKSPALGAWGLGWEVWLDGQEITQFTYFQQSGGIRLEPVSVEITYGIERIVLALQGRDAVWNIQWTDDITYRDIFLQSEIEHCRYYFDVADVEALKQVYDVYEREHARALEHGLVAPAYDYVLKCSHLFNVLDTRGAIGVTERAAYFRRMAAMSRNVAKAYLAQREQLGYPLSHIGKHWRYAEKDTAVGIATLKAPSASADFLLEIGTEELPAADLDQALAQLRETTPQWLAELRLPNDGVEVYGTPRRLIVLVRNMAPSQPDEERLVRGPSASIAFDAEGKPTQAALGFARKQGIDPSALKPMQLEGGTYAAAYVHIKGKSALEVLSANLPSLISSIRFAESMRWNSSGVAFSRPIRWFLALFGNLPLSFAYADVWSAPFTRGARPKGSPKLAISSAAEYFAVMRREGILVDPAERRAAIQAQAEQLAAQVGGQLLQDDALLDEVVNLVEQPTALRGSFPSRFLQLPRDVLIAVMRNKQRYFAIEDMDGNLLPYFIAVRNGDNQFLDEVVQGNEHVLNARFADAEFFFKEDLKRPLAERADRLKTMTFQEKLGSLYDKNMRLTRYVQPLGVLLGLSADELAIAEQAAALARADQGTQMVIEMTALEGVMGREYALREGKPPAVAQAIFESYLPRSAGDQLPKSRVGALLALADRLDSLVGLFAVGLMPSATADPFALRRAALGAVQILIAHQFAISLAEILPIFAAQQPVPVEPSVLEQVQQFIIGRLENLLRDEYALPYDVVAAVLREQGDRPYHALIGCRELAAWVAKPDWQLTLDAFARCARITRDKPRYTLQPESLTPAEAQSLYAAAQQAHAALNGGANVDAFLSAFAALVPQVTLFFDKVLVMDEDQAVRENRLALLQYVTDLARGRVDLSQLSGF</sequence>
<evidence type="ECO:0000256" key="6">
    <source>
        <dbReference type="ARBA" id="ARBA00023146"/>
    </source>
</evidence>
<keyword evidence="3 9" id="KW-0547">Nucleotide-binding</keyword>
<reference evidence="10 11" key="1">
    <citation type="submission" date="2017-11" db="EMBL/GenBank/DDBJ databases">
        <title>Evolution of Phototrophy in the Chloroflexi Phylum Driven by Horizontal Gene Transfer.</title>
        <authorList>
            <person name="Ward L.M."/>
            <person name="Hemp J."/>
            <person name="Shih P.M."/>
            <person name="Mcglynn S.E."/>
            <person name="Fischer W."/>
        </authorList>
    </citation>
    <scope>NUCLEOTIDE SEQUENCE [LARGE SCALE GENOMIC DNA]</scope>
    <source>
        <strain evidence="10">JP3_13</strain>
    </source>
</reference>
<evidence type="ECO:0000256" key="4">
    <source>
        <dbReference type="ARBA" id="ARBA00022840"/>
    </source>
</evidence>
<dbReference type="AlphaFoldDB" id="A0A2M8PDV9"/>
<evidence type="ECO:0000256" key="8">
    <source>
        <dbReference type="HAMAP-Rule" id="MF_00254"/>
    </source>
</evidence>
<keyword evidence="5 9" id="KW-0648">Protein biosynthesis</keyword>
<dbReference type="InterPro" id="IPR002310">
    <property type="entry name" value="Gly-tRNA_ligase_asu"/>
</dbReference>
<keyword evidence="2 9" id="KW-0436">Ligase</keyword>
<dbReference type="EC" id="6.1.1.14" evidence="9"/>
<dbReference type="GO" id="GO:0006426">
    <property type="term" value="P:glycyl-tRNA aminoacylation"/>
    <property type="evidence" value="ECO:0007669"/>
    <property type="project" value="UniProtKB-UniRule"/>
</dbReference>
<proteinExistence type="inferred from homology"/>
<dbReference type="EMBL" id="PGTM01000116">
    <property type="protein sequence ID" value="PJF35736.1"/>
    <property type="molecule type" value="Genomic_DNA"/>
</dbReference>
<evidence type="ECO:0000256" key="5">
    <source>
        <dbReference type="ARBA" id="ARBA00022917"/>
    </source>
</evidence>
<dbReference type="HAMAP" id="MF_00255">
    <property type="entry name" value="Gly_tRNA_synth_beta"/>
    <property type="match status" value="1"/>
</dbReference>
<dbReference type="Gene3D" id="1.20.58.180">
    <property type="entry name" value="Class II aaRS and biotin synthetases, domain 2"/>
    <property type="match status" value="1"/>
</dbReference>
<organism evidence="10 11">
    <name type="scientific">Candidatus Thermofonsia Clade 1 bacterium</name>
    <dbReference type="NCBI Taxonomy" id="2364210"/>
    <lineage>
        <taxon>Bacteria</taxon>
        <taxon>Bacillati</taxon>
        <taxon>Chloroflexota</taxon>
        <taxon>Candidatus Thermofontia</taxon>
        <taxon>Candidatus Thermofonsia Clade 1</taxon>
    </lineage>
</organism>
<dbReference type="GO" id="GO:0005829">
    <property type="term" value="C:cytosol"/>
    <property type="evidence" value="ECO:0007669"/>
    <property type="project" value="TreeGrafter"/>
</dbReference>
<dbReference type="FunFam" id="3.30.930.10:FF:000006">
    <property type="entry name" value="Glycine--tRNA ligase alpha subunit"/>
    <property type="match status" value="1"/>
</dbReference>
<dbReference type="InterPro" id="IPR045864">
    <property type="entry name" value="aa-tRNA-synth_II/BPL/LPL"/>
</dbReference>
<dbReference type="InterPro" id="IPR015944">
    <property type="entry name" value="Gly-tRNA-synth_bsu"/>
</dbReference>
<comment type="subunit">
    <text evidence="9">Tetramer of two alpha and two beta subunits.</text>
</comment>
<dbReference type="NCBIfam" id="TIGR00388">
    <property type="entry name" value="glyQ"/>
    <property type="match status" value="1"/>
</dbReference>
<dbReference type="SUPFAM" id="SSF55681">
    <property type="entry name" value="Class II aaRS and biotin synthetases"/>
    <property type="match status" value="1"/>
</dbReference>
<accession>A0A2M8PDV9</accession>
<dbReference type="CDD" id="cd00733">
    <property type="entry name" value="GlyRS_alpha_core"/>
    <property type="match status" value="1"/>
</dbReference>
<dbReference type="NCBIfam" id="TIGR00211">
    <property type="entry name" value="glyS"/>
    <property type="match status" value="1"/>
</dbReference>
<keyword evidence="9" id="KW-0963">Cytoplasm</keyword>
<comment type="catalytic activity">
    <reaction evidence="7 9">
        <text>tRNA(Gly) + glycine + ATP = glycyl-tRNA(Gly) + AMP + diphosphate</text>
        <dbReference type="Rhea" id="RHEA:16013"/>
        <dbReference type="Rhea" id="RHEA-COMP:9664"/>
        <dbReference type="Rhea" id="RHEA-COMP:9683"/>
        <dbReference type="ChEBI" id="CHEBI:30616"/>
        <dbReference type="ChEBI" id="CHEBI:33019"/>
        <dbReference type="ChEBI" id="CHEBI:57305"/>
        <dbReference type="ChEBI" id="CHEBI:78442"/>
        <dbReference type="ChEBI" id="CHEBI:78522"/>
        <dbReference type="ChEBI" id="CHEBI:456215"/>
        <dbReference type="EC" id="6.1.1.14"/>
    </reaction>
</comment>
<dbReference type="HAMAP" id="MF_00254">
    <property type="entry name" value="Gly_tRNA_synth_alpha"/>
    <property type="match status" value="1"/>
</dbReference>
<evidence type="ECO:0000256" key="1">
    <source>
        <dbReference type="ARBA" id="ARBA00008226"/>
    </source>
</evidence>
<dbReference type="Gene3D" id="3.30.930.10">
    <property type="entry name" value="Bira Bifunctional Protein, Domain 2"/>
    <property type="match status" value="1"/>
</dbReference>
<dbReference type="PRINTS" id="PR01044">
    <property type="entry name" value="TRNASYNTHGA"/>
</dbReference>
<evidence type="ECO:0000256" key="7">
    <source>
        <dbReference type="ARBA" id="ARBA00047937"/>
    </source>
</evidence>
<dbReference type="PROSITE" id="PS50861">
    <property type="entry name" value="AA_TRNA_LIGASE_II_GLYAB"/>
    <property type="match status" value="2"/>
</dbReference>
<comment type="subcellular location">
    <subcellularLocation>
        <location evidence="9">Cytoplasm</location>
    </subcellularLocation>
</comment>
<dbReference type="SUPFAM" id="SSF109604">
    <property type="entry name" value="HD-domain/PDEase-like"/>
    <property type="match status" value="1"/>
</dbReference>
<dbReference type="Proteomes" id="UP000229681">
    <property type="component" value="Unassembled WGS sequence"/>
</dbReference>
<evidence type="ECO:0000256" key="3">
    <source>
        <dbReference type="ARBA" id="ARBA00022741"/>
    </source>
</evidence>
<comment type="similarity">
    <text evidence="1 9">Belongs to the class-II aminoacyl-tRNA synthetase family.</text>
</comment>
<evidence type="ECO:0000313" key="10">
    <source>
        <dbReference type="EMBL" id="PJF35736.1"/>
    </source>
</evidence>
<dbReference type="NCBIfam" id="NF006827">
    <property type="entry name" value="PRK09348.1"/>
    <property type="match status" value="1"/>
</dbReference>
<dbReference type="PANTHER" id="PTHR30075">
    <property type="entry name" value="GLYCYL-TRNA SYNTHETASE"/>
    <property type="match status" value="1"/>
</dbReference>
<dbReference type="PANTHER" id="PTHR30075:SF2">
    <property type="entry name" value="GLYCINE--TRNA LIGASE, CHLOROPLASTIC_MITOCHONDRIAL 2"/>
    <property type="match status" value="1"/>
</dbReference>
<dbReference type="GO" id="GO:0004820">
    <property type="term" value="F:glycine-tRNA ligase activity"/>
    <property type="evidence" value="ECO:0007669"/>
    <property type="project" value="UniProtKB-UniRule"/>
</dbReference>
<dbReference type="GO" id="GO:0005524">
    <property type="term" value="F:ATP binding"/>
    <property type="evidence" value="ECO:0007669"/>
    <property type="project" value="UniProtKB-UniRule"/>
</dbReference>
<name>A0A2M8PDV9_9CHLR</name>
<dbReference type="InterPro" id="IPR006194">
    <property type="entry name" value="Gly-tRNA-synth_heterodimer"/>
</dbReference>
<comment type="caution">
    <text evidence="10">The sequence shown here is derived from an EMBL/GenBank/DDBJ whole genome shotgun (WGS) entry which is preliminary data.</text>
</comment>
<dbReference type="Pfam" id="PF02091">
    <property type="entry name" value="tRNA-synt_2e"/>
    <property type="match status" value="1"/>
</dbReference>
<evidence type="ECO:0000256" key="2">
    <source>
        <dbReference type="ARBA" id="ARBA00022598"/>
    </source>
</evidence>
<protein>
    <recommendedName>
        <fullName evidence="8 9">Multifunctional fusion protein</fullName>
    </recommendedName>
    <domain>
        <recommendedName>
            <fullName evidence="9">Glycine--tRNA ligase beta subunit</fullName>
            <ecNumber evidence="9">6.1.1.14</ecNumber>
        </recommendedName>
        <alternativeName>
            <fullName evidence="9">Glycyl-tRNA synthetase beta subunit</fullName>
            <shortName evidence="9">GlyRS</shortName>
        </alternativeName>
    </domain>
    <domain>
        <recommendedName>
            <fullName evidence="8">Glycine--tRNA ligase alpha subunit</fullName>
        </recommendedName>
        <alternativeName>
            <fullName evidence="8">Glycyl-tRNA synthetase alpha subunit</fullName>
        </alternativeName>
    </domain>
</protein>
<keyword evidence="4 9" id="KW-0067">ATP-binding</keyword>
<gene>
    <name evidence="9" type="primary">glyS</name>
    <name evidence="8" type="synonym">glyQ</name>
    <name evidence="10" type="ORF">CUN49_09060</name>
</gene>